<evidence type="ECO:0000256" key="2">
    <source>
        <dbReference type="ARBA" id="ARBA00022729"/>
    </source>
</evidence>
<protein>
    <recommendedName>
        <fullName evidence="5">Glycosyl hydrolase family 30 TIM-barrel domain-containing protein</fullName>
    </recommendedName>
</protein>
<keyword evidence="2" id="KW-0732">Signal</keyword>
<accession>A0ABS3MZT0</accession>
<keyword evidence="3 4" id="KW-0378">Hydrolase</keyword>
<dbReference type="EMBL" id="JAGDEL010000004">
    <property type="protein sequence ID" value="MBO1511531.1"/>
    <property type="molecule type" value="Genomic_DNA"/>
</dbReference>
<dbReference type="Gene3D" id="3.20.20.80">
    <property type="entry name" value="Glycosidases"/>
    <property type="match status" value="1"/>
</dbReference>
<sequence length="66" mass="7405">MGFGGAFTEAAAYTLSQVSPDKRQEVIESNFDQEQGLGYTIGRIHIHSCEFALENYNYVEDNDVDL</sequence>
<evidence type="ECO:0000313" key="6">
    <source>
        <dbReference type="EMBL" id="MBO1511531.1"/>
    </source>
</evidence>
<organism evidence="6 7">
    <name type="scientific">Metabacillus bambusae</name>
    <dbReference type="NCBI Taxonomy" id="2795218"/>
    <lineage>
        <taxon>Bacteria</taxon>
        <taxon>Bacillati</taxon>
        <taxon>Bacillota</taxon>
        <taxon>Bacilli</taxon>
        <taxon>Bacillales</taxon>
        <taxon>Bacillaceae</taxon>
        <taxon>Metabacillus</taxon>
    </lineage>
</organism>
<comment type="similarity">
    <text evidence="1 4">Belongs to the glycosyl hydrolase 30 family.</text>
</comment>
<evidence type="ECO:0000313" key="7">
    <source>
        <dbReference type="Proteomes" id="UP000663981"/>
    </source>
</evidence>
<gene>
    <name evidence="6" type="ORF">I7822_07605</name>
</gene>
<dbReference type="PANTHER" id="PTHR11069:SF23">
    <property type="entry name" value="LYSOSOMAL ACID GLUCOSYLCERAMIDASE"/>
    <property type="match status" value="1"/>
</dbReference>
<dbReference type="InterPro" id="IPR017853">
    <property type="entry name" value="GH"/>
</dbReference>
<evidence type="ECO:0000259" key="5">
    <source>
        <dbReference type="Pfam" id="PF02055"/>
    </source>
</evidence>
<evidence type="ECO:0000256" key="4">
    <source>
        <dbReference type="RuleBase" id="RU361188"/>
    </source>
</evidence>
<name>A0ABS3MZT0_9BACI</name>
<dbReference type="InterPro" id="IPR001139">
    <property type="entry name" value="Glyco_hydro_30"/>
</dbReference>
<dbReference type="SUPFAM" id="SSF51445">
    <property type="entry name" value="(Trans)glycosidases"/>
    <property type="match status" value="1"/>
</dbReference>
<dbReference type="Pfam" id="PF02055">
    <property type="entry name" value="Glyco_hydro_30"/>
    <property type="match status" value="1"/>
</dbReference>
<dbReference type="InterPro" id="IPR033453">
    <property type="entry name" value="Glyco_hydro_30_TIM-barrel"/>
</dbReference>
<dbReference type="PANTHER" id="PTHR11069">
    <property type="entry name" value="GLUCOSYLCERAMIDASE"/>
    <property type="match status" value="1"/>
</dbReference>
<reference evidence="6 7" key="1">
    <citation type="submission" date="2021-03" db="EMBL/GenBank/DDBJ databases">
        <title>Whole genome sequence of Metabacillus bambusae BG109.</title>
        <authorList>
            <person name="Jeong J.W."/>
        </authorList>
    </citation>
    <scope>NUCLEOTIDE SEQUENCE [LARGE SCALE GENOMIC DNA]</scope>
    <source>
        <strain evidence="6 7">BG109</strain>
    </source>
</reference>
<comment type="caution">
    <text evidence="6">The sequence shown here is derived from an EMBL/GenBank/DDBJ whole genome shotgun (WGS) entry which is preliminary data.</text>
</comment>
<keyword evidence="7" id="KW-1185">Reference proteome</keyword>
<feature type="domain" description="Glycosyl hydrolase family 30 TIM-barrel" evidence="5">
    <location>
        <begin position="2"/>
        <end position="62"/>
    </location>
</feature>
<proteinExistence type="inferred from homology"/>
<evidence type="ECO:0000256" key="3">
    <source>
        <dbReference type="ARBA" id="ARBA00022801"/>
    </source>
</evidence>
<evidence type="ECO:0000256" key="1">
    <source>
        <dbReference type="ARBA" id="ARBA00005382"/>
    </source>
</evidence>
<dbReference type="Proteomes" id="UP000663981">
    <property type="component" value="Unassembled WGS sequence"/>
</dbReference>
<keyword evidence="4" id="KW-0326">Glycosidase</keyword>